<evidence type="ECO:0000256" key="7">
    <source>
        <dbReference type="ARBA" id="ARBA00023136"/>
    </source>
</evidence>
<name>A0A6I5A4L1_9BACI</name>
<feature type="transmembrane region" description="Helical" evidence="9">
    <location>
        <begin position="12"/>
        <end position="32"/>
    </location>
</feature>
<dbReference type="GO" id="GO:0022857">
    <property type="term" value="F:transmembrane transporter activity"/>
    <property type="evidence" value="ECO:0007669"/>
    <property type="project" value="TreeGrafter"/>
</dbReference>
<dbReference type="GO" id="GO:0005886">
    <property type="term" value="C:plasma membrane"/>
    <property type="evidence" value="ECO:0007669"/>
    <property type="project" value="UniProtKB-SubCell"/>
</dbReference>
<comment type="caution">
    <text evidence="11">The sequence shown here is derived from an EMBL/GenBank/DDBJ whole genome shotgun (WGS) entry which is preliminary data.</text>
</comment>
<dbReference type="InterPro" id="IPR055348">
    <property type="entry name" value="DctQ"/>
</dbReference>
<comment type="similarity">
    <text evidence="8">Belongs to the TRAP transporter small permease family.</text>
</comment>
<feature type="transmembrane region" description="Helical" evidence="9">
    <location>
        <begin position="47"/>
        <end position="65"/>
    </location>
</feature>
<dbReference type="GO" id="GO:0015740">
    <property type="term" value="P:C4-dicarboxylate transport"/>
    <property type="evidence" value="ECO:0007669"/>
    <property type="project" value="TreeGrafter"/>
</dbReference>
<feature type="transmembrane region" description="Helical" evidence="9">
    <location>
        <begin position="127"/>
        <end position="146"/>
    </location>
</feature>
<dbReference type="PANTHER" id="PTHR35011:SF2">
    <property type="entry name" value="2,3-DIKETO-L-GULONATE TRAP TRANSPORTER SMALL PERMEASE PROTEIN YIAM"/>
    <property type="match status" value="1"/>
</dbReference>
<evidence type="ECO:0000256" key="6">
    <source>
        <dbReference type="ARBA" id="ARBA00022989"/>
    </source>
</evidence>
<keyword evidence="2" id="KW-0813">Transport</keyword>
<dbReference type="AlphaFoldDB" id="A0A6I5A4L1"/>
<evidence type="ECO:0000256" key="9">
    <source>
        <dbReference type="SAM" id="Phobius"/>
    </source>
</evidence>
<protein>
    <submittedName>
        <fullName evidence="11">TRAP transporter small permease subunit</fullName>
    </submittedName>
</protein>
<dbReference type="InterPro" id="IPR007387">
    <property type="entry name" value="TRAP_DctQ"/>
</dbReference>
<evidence type="ECO:0000259" key="10">
    <source>
        <dbReference type="Pfam" id="PF04290"/>
    </source>
</evidence>
<evidence type="ECO:0000256" key="4">
    <source>
        <dbReference type="ARBA" id="ARBA00022519"/>
    </source>
</evidence>
<keyword evidence="6 9" id="KW-1133">Transmembrane helix</keyword>
<keyword evidence="5 9" id="KW-0812">Transmembrane</keyword>
<keyword evidence="4" id="KW-0997">Cell inner membrane</keyword>
<dbReference type="Pfam" id="PF04290">
    <property type="entry name" value="DctQ"/>
    <property type="match status" value="1"/>
</dbReference>
<organism evidence="11 12">
    <name type="scientific">Pontibacillus yanchengensis</name>
    <dbReference type="NCBI Taxonomy" id="462910"/>
    <lineage>
        <taxon>Bacteria</taxon>
        <taxon>Bacillati</taxon>
        <taxon>Bacillota</taxon>
        <taxon>Bacilli</taxon>
        <taxon>Bacillales</taxon>
        <taxon>Bacillaceae</taxon>
        <taxon>Pontibacillus</taxon>
    </lineage>
</organism>
<evidence type="ECO:0000313" key="11">
    <source>
        <dbReference type="EMBL" id="MYL35256.1"/>
    </source>
</evidence>
<gene>
    <name evidence="11" type="ORF">GLW05_16890</name>
</gene>
<dbReference type="Proteomes" id="UP000468638">
    <property type="component" value="Unassembled WGS sequence"/>
</dbReference>
<accession>A0A6I5A4L1</accession>
<feature type="domain" description="Tripartite ATP-independent periplasmic transporters DctQ component" evidence="10">
    <location>
        <begin position="24"/>
        <end position="154"/>
    </location>
</feature>
<dbReference type="PANTHER" id="PTHR35011">
    <property type="entry name" value="2,3-DIKETO-L-GULONATE TRAP TRANSPORTER SMALL PERMEASE PROTEIN YIAM"/>
    <property type="match status" value="1"/>
</dbReference>
<evidence type="ECO:0000256" key="8">
    <source>
        <dbReference type="ARBA" id="ARBA00038436"/>
    </source>
</evidence>
<keyword evidence="3" id="KW-1003">Cell membrane</keyword>
<proteinExistence type="inferred from homology"/>
<dbReference type="EMBL" id="WMEQ01000015">
    <property type="protein sequence ID" value="MYL35256.1"/>
    <property type="molecule type" value="Genomic_DNA"/>
</dbReference>
<comment type="subcellular location">
    <subcellularLocation>
        <location evidence="1">Cell inner membrane</location>
        <topology evidence="1">Multi-pass membrane protein</topology>
    </subcellularLocation>
</comment>
<dbReference type="OrthoDB" id="9815614at2"/>
<evidence type="ECO:0000256" key="3">
    <source>
        <dbReference type="ARBA" id="ARBA00022475"/>
    </source>
</evidence>
<keyword evidence="7 9" id="KW-0472">Membrane</keyword>
<feature type="transmembrane region" description="Helical" evidence="9">
    <location>
        <begin position="86"/>
        <end position="107"/>
    </location>
</feature>
<evidence type="ECO:0000256" key="5">
    <source>
        <dbReference type="ARBA" id="ARBA00022692"/>
    </source>
</evidence>
<evidence type="ECO:0000256" key="1">
    <source>
        <dbReference type="ARBA" id="ARBA00004429"/>
    </source>
</evidence>
<evidence type="ECO:0000313" key="12">
    <source>
        <dbReference type="Proteomes" id="UP000468638"/>
    </source>
</evidence>
<dbReference type="RefSeq" id="WP_160910071.1">
    <property type="nucleotide sequence ID" value="NZ_WMEQ01000015.1"/>
</dbReference>
<evidence type="ECO:0000256" key="2">
    <source>
        <dbReference type="ARBA" id="ARBA00022448"/>
    </source>
</evidence>
<sequence>MKTVLYILKKMEEISVGIAMSIAVLLSFVEVVLRKFFGESLGFTHEVVVYLLIYAGLVGAAIGVRDKVHLGVDLAVKQFPHTLQKGVVLVTTAVCTFFTTVITVLGVQHVGNIAAFGQVTPELEIPLFIPLLIVPLSFGLMTLHFIRELIQVIRTKPEHVLQEEGGAH</sequence>
<reference evidence="11 12" key="1">
    <citation type="submission" date="2019-11" db="EMBL/GenBank/DDBJ databases">
        <title>Genome sequences of 17 halophilic strains isolated from different environments.</title>
        <authorList>
            <person name="Furrow R.E."/>
        </authorList>
    </citation>
    <scope>NUCLEOTIDE SEQUENCE [LARGE SCALE GENOMIC DNA]</scope>
    <source>
        <strain evidence="11 12">22514_16_FS</strain>
    </source>
</reference>